<dbReference type="InterPro" id="IPR033177">
    <property type="entry name" value="PSD-B"/>
</dbReference>
<dbReference type="GO" id="GO:0006646">
    <property type="term" value="P:phosphatidylethanolamine biosynthetic process"/>
    <property type="evidence" value="ECO:0007669"/>
    <property type="project" value="UniProtKB-UniPathway"/>
</dbReference>
<keyword evidence="13" id="KW-0472">Membrane</keyword>
<keyword evidence="6" id="KW-0443">Lipid metabolism</keyword>
<evidence type="ECO:0000256" key="5">
    <source>
        <dbReference type="ARBA" id="ARBA00022793"/>
    </source>
</evidence>
<evidence type="ECO:0000256" key="7">
    <source>
        <dbReference type="ARBA" id="ARBA00023209"/>
    </source>
</evidence>
<organism evidence="14 15">
    <name type="scientific">Thecamonas trahens ATCC 50062</name>
    <dbReference type="NCBI Taxonomy" id="461836"/>
    <lineage>
        <taxon>Eukaryota</taxon>
        <taxon>Apusozoa</taxon>
        <taxon>Apusomonadida</taxon>
        <taxon>Apusomonadidae</taxon>
        <taxon>Thecamonas</taxon>
    </lineage>
</organism>
<keyword evidence="5" id="KW-0210">Decarboxylase</keyword>
<dbReference type="GO" id="GO:0005739">
    <property type="term" value="C:mitochondrion"/>
    <property type="evidence" value="ECO:0007669"/>
    <property type="project" value="TreeGrafter"/>
</dbReference>
<feature type="region of interest" description="Disordered" evidence="12">
    <location>
        <begin position="362"/>
        <end position="407"/>
    </location>
</feature>
<evidence type="ECO:0000256" key="9">
    <source>
        <dbReference type="ARBA" id="ARBA00023264"/>
    </source>
</evidence>
<sequence length="568" mass="62014">MHATPPPTPPMTPRSIQHALRARASAGASKVRASASSVVRTTLSVLQHSLSLSDRIVHWLIQSRLASRLLLPRNWLAITCLLILPYVAYLAPSSQPGWAPLTLKVGLTSLALWLAGQLLATLTSIYVARRWVFIPRPTKGAPLTSEPLVMVRRNATRKSWSPNRLKPPQVLRWDILGVGMSFMFGKITAIPLWRPLRAPIFSAWAKLFHAKVDEAEHALDHYASLQDFFTRALKPGLRPVADSILTSPVDGTVVVVGPVESDRVEQVKGVTYSLTQFLGQDSATLIDSASLPREADAHDDAPGLPREVLDAQRVNDDDIAQEALELLSHSDGYDSASSLLSLTSHPVESLLTVIPESEITLESQSELRMRSRGPSAQAGDNGPRAGSPAFAGPAGVDSGLGIAPEPDLSEPTTRLYHMVMYLAPGDYHRVHSPANVNFDTLRHFPGTLFPISPIVARLIPDLFSLNERTLVGAYNVGSIQINFDSQTKTNRLLRDFRCPNLELFSFGGVGCFAYNRNYEKPIELAKGEELGLFNLGSTVVLVFEAPLDFEFTVGPGDKVRMGQAIGRV</sequence>
<evidence type="ECO:0000256" key="13">
    <source>
        <dbReference type="SAM" id="Phobius"/>
    </source>
</evidence>
<dbReference type="NCBIfam" id="TIGR00163">
    <property type="entry name" value="PS_decarb"/>
    <property type="match status" value="1"/>
</dbReference>
<dbReference type="UniPathway" id="UPA00558"/>
<keyword evidence="9" id="KW-1208">Phospholipid metabolism</keyword>
<protein>
    <recommendedName>
        <fullName evidence="3">phosphatidylserine decarboxylase</fullName>
        <ecNumber evidence="3">4.1.1.65</ecNumber>
    </recommendedName>
</protein>
<evidence type="ECO:0000313" key="15">
    <source>
        <dbReference type="Proteomes" id="UP000054408"/>
    </source>
</evidence>
<evidence type="ECO:0000256" key="1">
    <source>
        <dbReference type="ARBA" id="ARBA00001928"/>
    </source>
</evidence>
<keyword evidence="13" id="KW-0812">Transmembrane</keyword>
<evidence type="ECO:0000256" key="12">
    <source>
        <dbReference type="SAM" id="MobiDB-lite"/>
    </source>
</evidence>
<dbReference type="EMBL" id="GL349468">
    <property type="protein sequence ID" value="KNC51614.1"/>
    <property type="molecule type" value="Genomic_DNA"/>
</dbReference>
<comment type="cofactor">
    <cofactor evidence="1">
        <name>pyruvate</name>
        <dbReference type="ChEBI" id="CHEBI:15361"/>
    </cofactor>
</comment>
<keyword evidence="13" id="KW-1133">Transmembrane helix</keyword>
<dbReference type="Pfam" id="PF02666">
    <property type="entry name" value="PS_Dcarbxylase"/>
    <property type="match status" value="2"/>
</dbReference>
<dbReference type="RefSeq" id="XP_013756010.1">
    <property type="nucleotide sequence ID" value="XM_013900556.1"/>
</dbReference>
<gene>
    <name evidence="14" type="ORF">AMSG_07526</name>
</gene>
<feature type="transmembrane region" description="Helical" evidence="13">
    <location>
        <begin position="173"/>
        <end position="193"/>
    </location>
</feature>
<dbReference type="Proteomes" id="UP000054408">
    <property type="component" value="Unassembled WGS sequence"/>
</dbReference>
<feature type="transmembrane region" description="Helical" evidence="13">
    <location>
        <begin position="74"/>
        <end position="91"/>
    </location>
</feature>
<dbReference type="EC" id="4.1.1.65" evidence="3"/>
<proteinExistence type="predicted"/>
<dbReference type="GeneID" id="25566424"/>
<dbReference type="STRING" id="461836.A0A0L0DGZ8"/>
<evidence type="ECO:0000256" key="3">
    <source>
        <dbReference type="ARBA" id="ARBA00012243"/>
    </source>
</evidence>
<keyword evidence="4" id="KW-0444">Lipid biosynthesis</keyword>
<dbReference type="AlphaFoldDB" id="A0A0L0DGZ8"/>
<dbReference type="OrthoDB" id="4330at2759"/>
<accession>A0A0L0DGZ8</accession>
<dbReference type="eggNOG" id="KOG2420">
    <property type="taxonomic scope" value="Eukaryota"/>
</dbReference>
<keyword evidence="10" id="KW-0670">Pyruvate</keyword>
<keyword evidence="7" id="KW-0594">Phospholipid biosynthesis</keyword>
<comment type="pathway">
    <text evidence="2">Lipid metabolism.</text>
</comment>
<dbReference type="PANTHER" id="PTHR10067:SF6">
    <property type="entry name" value="PHOSPHATIDYLSERINE DECARBOXYLASE PROENZYME, MITOCHONDRIAL"/>
    <property type="match status" value="1"/>
</dbReference>
<evidence type="ECO:0000256" key="4">
    <source>
        <dbReference type="ARBA" id="ARBA00022516"/>
    </source>
</evidence>
<dbReference type="GO" id="GO:0004609">
    <property type="term" value="F:phosphatidylserine decarboxylase activity"/>
    <property type="evidence" value="ECO:0007669"/>
    <property type="project" value="UniProtKB-EC"/>
</dbReference>
<reference evidence="14 15" key="1">
    <citation type="submission" date="2010-05" db="EMBL/GenBank/DDBJ databases">
        <title>The Genome Sequence of Thecamonas trahens ATCC 50062.</title>
        <authorList>
            <consortium name="The Broad Institute Genome Sequencing Platform"/>
            <person name="Russ C."/>
            <person name="Cuomo C."/>
            <person name="Shea T."/>
            <person name="Young S.K."/>
            <person name="Zeng Q."/>
            <person name="Koehrsen M."/>
            <person name="Haas B."/>
            <person name="Borodovsky M."/>
            <person name="Guigo R."/>
            <person name="Alvarado L."/>
            <person name="Berlin A."/>
            <person name="Bochicchio J."/>
            <person name="Borenstein D."/>
            <person name="Chapman S."/>
            <person name="Chen Z."/>
            <person name="Freedman E."/>
            <person name="Gellesch M."/>
            <person name="Goldberg J."/>
            <person name="Griggs A."/>
            <person name="Gujja S."/>
            <person name="Heilman E."/>
            <person name="Heiman D."/>
            <person name="Hepburn T."/>
            <person name="Howarth C."/>
            <person name="Jen D."/>
            <person name="Larson L."/>
            <person name="Mehta T."/>
            <person name="Park D."/>
            <person name="Pearson M."/>
            <person name="Roberts A."/>
            <person name="Saif S."/>
            <person name="Shenoy N."/>
            <person name="Sisk P."/>
            <person name="Stolte C."/>
            <person name="Sykes S."/>
            <person name="Thomson T."/>
            <person name="Walk T."/>
            <person name="White J."/>
            <person name="Yandava C."/>
            <person name="Burger G."/>
            <person name="Gray M.W."/>
            <person name="Holland P.W.H."/>
            <person name="King N."/>
            <person name="Lang F.B.F."/>
            <person name="Roger A.J."/>
            <person name="Ruiz-Trillo I."/>
            <person name="Lander E."/>
            <person name="Nusbaum C."/>
        </authorList>
    </citation>
    <scope>NUCLEOTIDE SEQUENCE [LARGE SCALE GENOMIC DNA]</scope>
    <source>
        <strain evidence="14 15">ATCC 50062</strain>
    </source>
</reference>
<keyword evidence="8" id="KW-0456">Lyase</keyword>
<comment type="pathway">
    <text evidence="11">Phospholipid metabolism; phosphatidylethanolamine biosynthesis.</text>
</comment>
<evidence type="ECO:0000256" key="10">
    <source>
        <dbReference type="ARBA" id="ARBA00023317"/>
    </source>
</evidence>
<dbReference type="InterPro" id="IPR003817">
    <property type="entry name" value="PS_Dcarbxylase"/>
</dbReference>
<name>A0A0L0DGZ8_THETB</name>
<feature type="transmembrane region" description="Helical" evidence="13">
    <location>
        <begin position="111"/>
        <end position="128"/>
    </location>
</feature>
<dbReference type="PANTHER" id="PTHR10067">
    <property type="entry name" value="PHOSPHATIDYLSERINE DECARBOXYLASE"/>
    <property type="match status" value="1"/>
</dbReference>
<keyword evidence="15" id="KW-1185">Reference proteome</keyword>
<evidence type="ECO:0000313" key="14">
    <source>
        <dbReference type="EMBL" id="KNC51614.1"/>
    </source>
</evidence>
<evidence type="ECO:0000256" key="8">
    <source>
        <dbReference type="ARBA" id="ARBA00023239"/>
    </source>
</evidence>
<evidence type="ECO:0000256" key="6">
    <source>
        <dbReference type="ARBA" id="ARBA00023098"/>
    </source>
</evidence>
<evidence type="ECO:0000256" key="11">
    <source>
        <dbReference type="ARBA" id="ARBA00024326"/>
    </source>
</evidence>
<evidence type="ECO:0000256" key="2">
    <source>
        <dbReference type="ARBA" id="ARBA00005189"/>
    </source>
</evidence>